<keyword evidence="4 6" id="KW-1133">Transmembrane helix</keyword>
<proteinExistence type="inferred from homology"/>
<feature type="transmembrane region" description="Helical" evidence="6">
    <location>
        <begin position="5"/>
        <end position="25"/>
    </location>
</feature>
<name>A0ABU7H4F6_9SPHI</name>
<protein>
    <submittedName>
        <fullName evidence="7">DUF423 domain-containing protein</fullName>
    </submittedName>
</protein>
<comment type="caution">
    <text evidence="7">The sequence shown here is derived from an EMBL/GenBank/DDBJ whole genome shotgun (WGS) entry which is preliminary data.</text>
</comment>
<evidence type="ECO:0000313" key="8">
    <source>
        <dbReference type="Proteomes" id="UP001337681"/>
    </source>
</evidence>
<evidence type="ECO:0000256" key="2">
    <source>
        <dbReference type="ARBA" id="ARBA00009694"/>
    </source>
</evidence>
<evidence type="ECO:0000313" key="7">
    <source>
        <dbReference type="EMBL" id="MEE1885466.1"/>
    </source>
</evidence>
<feature type="transmembrane region" description="Helical" evidence="6">
    <location>
        <begin position="69"/>
        <end position="89"/>
    </location>
</feature>
<keyword evidence="8" id="KW-1185">Reference proteome</keyword>
<evidence type="ECO:0000256" key="3">
    <source>
        <dbReference type="ARBA" id="ARBA00022692"/>
    </source>
</evidence>
<evidence type="ECO:0000256" key="4">
    <source>
        <dbReference type="ARBA" id="ARBA00022989"/>
    </source>
</evidence>
<keyword evidence="5 6" id="KW-0472">Membrane</keyword>
<feature type="transmembrane region" description="Helical" evidence="6">
    <location>
        <begin position="45"/>
        <end position="62"/>
    </location>
</feature>
<dbReference type="PANTHER" id="PTHR43461">
    <property type="entry name" value="TRANSMEMBRANE PROTEIN 256"/>
    <property type="match status" value="1"/>
</dbReference>
<evidence type="ECO:0000256" key="5">
    <source>
        <dbReference type="ARBA" id="ARBA00023136"/>
    </source>
</evidence>
<dbReference type="InterPro" id="IPR006696">
    <property type="entry name" value="DUF423"/>
</dbReference>
<reference evidence="7 8" key="1">
    <citation type="submission" date="2024-01" db="EMBL/GenBank/DDBJ databases">
        <title>Pedobacter sp. nov., isolated from oil-contaminated soil.</title>
        <authorList>
            <person name="Le N.T.T."/>
        </authorList>
    </citation>
    <scope>NUCLEOTIDE SEQUENCE [LARGE SCALE GENOMIC DNA]</scope>
    <source>
        <strain evidence="7 8">VNH31</strain>
    </source>
</reference>
<keyword evidence="3 6" id="KW-0812">Transmembrane</keyword>
<dbReference type="PANTHER" id="PTHR43461:SF1">
    <property type="entry name" value="TRANSMEMBRANE PROTEIN 256"/>
    <property type="match status" value="1"/>
</dbReference>
<dbReference type="EMBL" id="JAZDQU010000002">
    <property type="protein sequence ID" value="MEE1885466.1"/>
    <property type="molecule type" value="Genomic_DNA"/>
</dbReference>
<sequence>MNKKIILTAAVFGIIAVIFGAFGAHTLKDQLSSSELSTWDKGVTYQFYHTLALLYLSTFARYKNNLINIGYFCFVAGIICFSGSLYVLATRSITGIEMGQLGLITPIGGLFFILGWLMLFLAALKDK</sequence>
<dbReference type="Pfam" id="PF04241">
    <property type="entry name" value="DUF423"/>
    <property type="match status" value="1"/>
</dbReference>
<feature type="transmembrane region" description="Helical" evidence="6">
    <location>
        <begin position="101"/>
        <end position="124"/>
    </location>
</feature>
<organism evidence="7 8">
    <name type="scientific">Pedobacter flavus</name>
    <dbReference type="NCBI Taxonomy" id="3113906"/>
    <lineage>
        <taxon>Bacteria</taxon>
        <taxon>Pseudomonadati</taxon>
        <taxon>Bacteroidota</taxon>
        <taxon>Sphingobacteriia</taxon>
        <taxon>Sphingobacteriales</taxon>
        <taxon>Sphingobacteriaceae</taxon>
        <taxon>Pedobacter</taxon>
    </lineage>
</organism>
<dbReference type="RefSeq" id="WP_330146363.1">
    <property type="nucleotide sequence ID" value="NZ_JAZDQU010000002.1"/>
</dbReference>
<evidence type="ECO:0000256" key="1">
    <source>
        <dbReference type="ARBA" id="ARBA00004141"/>
    </source>
</evidence>
<gene>
    <name evidence="7" type="ORF">VRU49_08570</name>
</gene>
<evidence type="ECO:0000256" key="6">
    <source>
        <dbReference type="SAM" id="Phobius"/>
    </source>
</evidence>
<comment type="similarity">
    <text evidence="2">Belongs to the UPF0382 family.</text>
</comment>
<dbReference type="Proteomes" id="UP001337681">
    <property type="component" value="Unassembled WGS sequence"/>
</dbReference>
<accession>A0ABU7H4F6</accession>
<comment type="subcellular location">
    <subcellularLocation>
        <location evidence="1">Membrane</location>
        <topology evidence="1">Multi-pass membrane protein</topology>
    </subcellularLocation>
</comment>